<proteinExistence type="predicted"/>
<reference evidence="7" key="2">
    <citation type="submission" date="2020-05" db="UniProtKB">
        <authorList>
            <consortium name="EnsemblMetazoa"/>
        </authorList>
    </citation>
    <scope>IDENTIFICATION</scope>
    <source>
        <strain evidence="7">CM1001059</strain>
    </source>
</reference>
<dbReference type="InterPro" id="IPR013057">
    <property type="entry name" value="AA_transpt_TM"/>
</dbReference>
<feature type="transmembrane region" description="Helical" evidence="5">
    <location>
        <begin position="486"/>
        <end position="511"/>
    </location>
</feature>
<organism evidence="7 8">
    <name type="scientific">Anopheles melas</name>
    <dbReference type="NCBI Taxonomy" id="34690"/>
    <lineage>
        <taxon>Eukaryota</taxon>
        <taxon>Metazoa</taxon>
        <taxon>Ecdysozoa</taxon>
        <taxon>Arthropoda</taxon>
        <taxon>Hexapoda</taxon>
        <taxon>Insecta</taxon>
        <taxon>Pterygota</taxon>
        <taxon>Neoptera</taxon>
        <taxon>Endopterygota</taxon>
        <taxon>Diptera</taxon>
        <taxon>Nematocera</taxon>
        <taxon>Culicoidea</taxon>
        <taxon>Culicidae</taxon>
        <taxon>Anophelinae</taxon>
        <taxon>Anopheles</taxon>
    </lineage>
</organism>
<feature type="transmembrane region" description="Helical" evidence="5">
    <location>
        <begin position="258"/>
        <end position="280"/>
    </location>
</feature>
<evidence type="ECO:0000256" key="4">
    <source>
        <dbReference type="ARBA" id="ARBA00023136"/>
    </source>
</evidence>
<evidence type="ECO:0000313" key="8">
    <source>
        <dbReference type="Proteomes" id="UP000075902"/>
    </source>
</evidence>
<dbReference type="PANTHER" id="PTHR22950">
    <property type="entry name" value="AMINO ACID TRANSPORTER"/>
    <property type="match status" value="1"/>
</dbReference>
<feature type="transmembrane region" description="Helical" evidence="5">
    <location>
        <begin position="376"/>
        <end position="401"/>
    </location>
</feature>
<dbReference type="GO" id="GO:0015179">
    <property type="term" value="F:L-amino acid transmembrane transporter activity"/>
    <property type="evidence" value="ECO:0007669"/>
    <property type="project" value="TreeGrafter"/>
</dbReference>
<dbReference type="AlphaFoldDB" id="A0A182TUH2"/>
<protein>
    <recommendedName>
        <fullName evidence="6">Amino acid transporter transmembrane domain-containing protein</fullName>
    </recommendedName>
</protein>
<feature type="transmembrane region" description="Helical" evidence="5">
    <location>
        <begin position="234"/>
        <end position="251"/>
    </location>
</feature>
<feature type="transmembrane region" description="Helical" evidence="5">
    <location>
        <begin position="300"/>
        <end position="318"/>
    </location>
</feature>
<feature type="transmembrane region" description="Helical" evidence="5">
    <location>
        <begin position="71"/>
        <end position="93"/>
    </location>
</feature>
<dbReference type="GO" id="GO:0005774">
    <property type="term" value="C:vacuolar membrane"/>
    <property type="evidence" value="ECO:0007669"/>
    <property type="project" value="TreeGrafter"/>
</dbReference>
<feature type="domain" description="Amino acid transporter transmembrane" evidence="6">
    <location>
        <begin position="41"/>
        <end position="163"/>
    </location>
</feature>
<feature type="domain" description="Amino acid transporter transmembrane" evidence="6">
    <location>
        <begin position="192"/>
        <end position="502"/>
    </location>
</feature>
<evidence type="ECO:0000259" key="6">
    <source>
        <dbReference type="Pfam" id="PF01490"/>
    </source>
</evidence>
<accession>A0A182TUH2</accession>
<dbReference type="Proteomes" id="UP000075902">
    <property type="component" value="Unassembled WGS sequence"/>
</dbReference>
<reference evidence="8" key="1">
    <citation type="submission" date="2014-01" db="EMBL/GenBank/DDBJ databases">
        <title>The Genome Sequence of Anopheles melas CM1001059_A (V2).</title>
        <authorList>
            <consortium name="The Broad Institute Genomics Platform"/>
            <person name="Neafsey D.E."/>
            <person name="Besansky N."/>
            <person name="Howell P."/>
            <person name="Walton C."/>
            <person name="Young S.K."/>
            <person name="Zeng Q."/>
            <person name="Gargeya S."/>
            <person name="Fitzgerald M."/>
            <person name="Haas B."/>
            <person name="Abouelleil A."/>
            <person name="Allen A.W."/>
            <person name="Alvarado L."/>
            <person name="Arachchi H.M."/>
            <person name="Berlin A.M."/>
            <person name="Chapman S.B."/>
            <person name="Gainer-Dewar J."/>
            <person name="Goldberg J."/>
            <person name="Griggs A."/>
            <person name="Gujja S."/>
            <person name="Hansen M."/>
            <person name="Howarth C."/>
            <person name="Imamovic A."/>
            <person name="Ireland A."/>
            <person name="Larimer J."/>
            <person name="McCowan C."/>
            <person name="Murphy C."/>
            <person name="Pearson M."/>
            <person name="Poon T.W."/>
            <person name="Priest M."/>
            <person name="Roberts A."/>
            <person name="Saif S."/>
            <person name="Shea T."/>
            <person name="Sisk P."/>
            <person name="Sykes S."/>
            <person name="Wortman J."/>
            <person name="Nusbaum C."/>
            <person name="Birren B."/>
        </authorList>
    </citation>
    <scope>NUCLEOTIDE SEQUENCE [LARGE SCALE GENOMIC DNA]</scope>
    <source>
        <strain evidence="8">CM1001059</strain>
    </source>
</reference>
<evidence type="ECO:0000313" key="7">
    <source>
        <dbReference type="EnsemblMetazoa" id="AMEC008525-PA"/>
    </source>
</evidence>
<feature type="transmembrane region" description="Helical" evidence="5">
    <location>
        <begin position="138"/>
        <end position="156"/>
    </location>
</feature>
<keyword evidence="8" id="KW-1185">Reference proteome</keyword>
<evidence type="ECO:0000256" key="3">
    <source>
        <dbReference type="ARBA" id="ARBA00022989"/>
    </source>
</evidence>
<dbReference type="Pfam" id="PF01490">
    <property type="entry name" value="Aa_trans"/>
    <property type="match status" value="2"/>
</dbReference>
<keyword evidence="2 5" id="KW-0812">Transmembrane</keyword>
<dbReference type="EnsemblMetazoa" id="AMEC008525-RA">
    <property type="protein sequence ID" value="AMEC008525-PA"/>
    <property type="gene ID" value="AMEC008525"/>
</dbReference>
<feature type="transmembrane region" description="Helical" evidence="5">
    <location>
        <begin position="448"/>
        <end position="465"/>
    </location>
</feature>
<evidence type="ECO:0000256" key="5">
    <source>
        <dbReference type="SAM" id="Phobius"/>
    </source>
</evidence>
<feature type="transmembrane region" description="Helical" evidence="5">
    <location>
        <begin position="330"/>
        <end position="356"/>
    </location>
</feature>
<keyword evidence="3 5" id="KW-1133">Transmembrane helix</keyword>
<dbReference type="STRING" id="34690.A0A182TUH2"/>
<keyword evidence="4 5" id="KW-0472">Membrane</keyword>
<dbReference type="PANTHER" id="PTHR22950:SF494">
    <property type="entry name" value="GH04538P"/>
    <property type="match status" value="1"/>
</dbReference>
<sequence>MEKNVPAAEGVELLAVKSDGSQITAPSQYDPHKYRDVSNPTSTLGTFVHVMKSALGIGILSVPYAFKNGGLVFGVFGAFLFAMLCSHSAHILVSTSYKICKKERIPVLGFAETVEKACVNGPASVRALGTALRNIIDWYLMLTTVVVFIVFVGTTLREVSTSYKICKKERIPVLGFAETVEKACANGPASVRALGTALRNIIDWYLMLTTVVVFIVFVGTTLREVVNYRTGWDWGDRTYILLVGVPILFITQIREIKYLVPFSAIAGFLILANIVISLVFIFQEPLSLEHRRMLPTASTVAPYMGIVYFALDATCLIFPLENQMRHPQHYLGCPGIVNLNYLCLAILYSFFGAVGYIRYGDDVESSIILNFPTENVLVSCIQVLSAVAVLFSIALIFYVPTEIAWKKLHARVPKRWNGVAQSGLRLGMLAVNLAAACGIPHLGTFMGLLGAVLNPILALWIPIVVDTVYRWPNDFGRLRWRLVKNFALCCFGLFLLVTGTISSVNNIIALYN</sequence>
<comment type="subcellular location">
    <subcellularLocation>
        <location evidence="1">Membrane</location>
        <topology evidence="1">Multi-pass membrane protein</topology>
    </subcellularLocation>
</comment>
<dbReference type="VEuPathDB" id="VectorBase:AMEC008525"/>
<evidence type="ECO:0000256" key="2">
    <source>
        <dbReference type="ARBA" id="ARBA00022692"/>
    </source>
</evidence>
<name>A0A182TUH2_9DIPT</name>
<evidence type="ECO:0000256" key="1">
    <source>
        <dbReference type="ARBA" id="ARBA00004141"/>
    </source>
</evidence>
<feature type="transmembrane region" description="Helical" evidence="5">
    <location>
        <begin position="202"/>
        <end position="222"/>
    </location>
</feature>
<feature type="transmembrane region" description="Helical" evidence="5">
    <location>
        <begin position="44"/>
        <end position="64"/>
    </location>
</feature>